<name>A0ACC2NP39_9HYME</name>
<gene>
    <name evidence="1" type="ORF">QAD02_004133</name>
</gene>
<evidence type="ECO:0000313" key="1">
    <source>
        <dbReference type="EMBL" id="KAJ8672872.1"/>
    </source>
</evidence>
<dbReference type="Proteomes" id="UP001239111">
    <property type="component" value="Chromosome 3"/>
</dbReference>
<reference evidence="1" key="1">
    <citation type="submission" date="2023-04" db="EMBL/GenBank/DDBJ databases">
        <title>A chromosome-level genome assembly of the parasitoid wasp Eretmocerus hayati.</title>
        <authorList>
            <person name="Zhong Y."/>
            <person name="Liu S."/>
            <person name="Liu Y."/>
        </authorList>
    </citation>
    <scope>NUCLEOTIDE SEQUENCE</scope>
    <source>
        <strain evidence="1">ZJU_SS_LIU_2023</strain>
    </source>
</reference>
<evidence type="ECO:0000313" key="2">
    <source>
        <dbReference type="Proteomes" id="UP001239111"/>
    </source>
</evidence>
<organism evidence="1 2">
    <name type="scientific">Eretmocerus hayati</name>
    <dbReference type="NCBI Taxonomy" id="131215"/>
    <lineage>
        <taxon>Eukaryota</taxon>
        <taxon>Metazoa</taxon>
        <taxon>Ecdysozoa</taxon>
        <taxon>Arthropoda</taxon>
        <taxon>Hexapoda</taxon>
        <taxon>Insecta</taxon>
        <taxon>Pterygota</taxon>
        <taxon>Neoptera</taxon>
        <taxon>Endopterygota</taxon>
        <taxon>Hymenoptera</taxon>
        <taxon>Apocrita</taxon>
        <taxon>Proctotrupomorpha</taxon>
        <taxon>Chalcidoidea</taxon>
        <taxon>Aphelinidae</taxon>
        <taxon>Aphelininae</taxon>
        <taxon>Eretmocerus</taxon>
    </lineage>
</organism>
<dbReference type="EMBL" id="CM056743">
    <property type="protein sequence ID" value="KAJ8672872.1"/>
    <property type="molecule type" value="Genomic_DNA"/>
</dbReference>
<accession>A0ACC2NP39</accession>
<proteinExistence type="predicted"/>
<keyword evidence="2" id="KW-1185">Reference proteome</keyword>
<comment type="caution">
    <text evidence="1">The sequence shown here is derived from an EMBL/GenBank/DDBJ whole genome shotgun (WGS) entry which is preliminary data.</text>
</comment>
<sequence length="150" mass="16690">MRSTKFSHKGAFTTGSPRSRQPQKDSPLRRQHRRGSAGSSEPLLETGTREWDNQTISPVSAAVTPGSTPPNNNDQESEGNSSKQKNDSNNGSSQKVHPMPRVYFHAENLASTRRRSSCRALGPQATYRRRTCSISAWSDLSRSSIKFDER</sequence>
<protein>
    <submittedName>
        <fullName evidence="1">Uncharacterized protein</fullName>
    </submittedName>
</protein>